<keyword evidence="3" id="KW-1185">Reference proteome</keyword>
<feature type="transmembrane region" description="Helical" evidence="1">
    <location>
        <begin position="1407"/>
        <end position="1427"/>
    </location>
</feature>
<keyword evidence="1" id="KW-0812">Transmembrane</keyword>
<keyword evidence="1" id="KW-1133">Transmembrane helix</keyword>
<feature type="transmembrane region" description="Helical" evidence="1">
    <location>
        <begin position="1673"/>
        <end position="1694"/>
    </location>
</feature>
<proteinExistence type="predicted"/>
<reference evidence="2" key="1">
    <citation type="submission" date="2019-07" db="EMBL/GenBank/DDBJ databases">
        <title>Annotation for the trematode Paragonimus miyazaki's.</title>
        <authorList>
            <person name="Choi Y.-J."/>
        </authorList>
    </citation>
    <scope>NUCLEOTIDE SEQUENCE</scope>
    <source>
        <strain evidence="2">Japan</strain>
    </source>
</reference>
<accession>A0A8S9ZA55</accession>
<evidence type="ECO:0000256" key="1">
    <source>
        <dbReference type="SAM" id="Phobius"/>
    </source>
</evidence>
<feature type="transmembrane region" description="Helical" evidence="1">
    <location>
        <begin position="80"/>
        <end position="101"/>
    </location>
</feature>
<name>A0A8S9ZA55_9TREM</name>
<dbReference type="Proteomes" id="UP000822476">
    <property type="component" value="Unassembled WGS sequence"/>
</dbReference>
<dbReference type="EMBL" id="JTDE01000050">
    <property type="protein sequence ID" value="KAF7262493.1"/>
    <property type="molecule type" value="Genomic_DNA"/>
</dbReference>
<organism evidence="2 3">
    <name type="scientific">Paragonimus skrjabini miyazakii</name>
    <dbReference type="NCBI Taxonomy" id="59628"/>
    <lineage>
        <taxon>Eukaryota</taxon>
        <taxon>Metazoa</taxon>
        <taxon>Spiralia</taxon>
        <taxon>Lophotrochozoa</taxon>
        <taxon>Platyhelminthes</taxon>
        <taxon>Trematoda</taxon>
        <taxon>Digenea</taxon>
        <taxon>Plagiorchiida</taxon>
        <taxon>Troglotremata</taxon>
        <taxon>Troglotrematidae</taxon>
        <taxon>Paragonimus</taxon>
    </lineage>
</organism>
<sequence>MYILRKFDQIPTTVHDHWTRHLDHSPDGFKRKSDTCDKPRTSYGNHTQTKIAVQKEKLLKTSRLYGEANHRHDWFILRNASLVLFILFSIIFIFLDIFYLINPASTFLGPPSQNIRMRWQNTNCQSEKNTENCNNIQTLIDQSEAGWRVMSRSIHLVKEPPEMKRACRNTSFLSTQLRMVSTIHGSKHFAENRLRETPFSQTKMVNRGNENLSFILSQESGLSVHVELTNIRLLPEYTDVFYEFSDNGIVLDTSRRSNMHHWRAPLQALRETRCRHPLPKQYYLTMHPYLDRHTTAQRRFCVSKSIPLAYEQIYQRICPDGLPHGSAFFDRSINGQCTQNKASYLPAQKNSFYCTSNTPIVNRLFGEQIVERQSYLKDTHCDTQRRLCQTCLWRSCGNNKRNIFGPKRMVMNSLGNEVGDGSEWIAEHKDKYRNDEVSSCCGVECYLSPSCLDYFSASCQAHTINHPETEEVCLQGTTLKFTLNPEFDFANNSYMCHLRYTPPRSLYTVRSWLSIKNTWQTGEISFEIESQGKFQTIRNKLFSRRYSERSLNISEMQNALQTDGRVLIWDQNIQIIYESKVKIWEDAILKQEGNSKNLKLFKLKASSEFNSQPPEIQRHREDKYLTVQFEKPFLHNTESWGNQSCQINVSHFHKSQPIYREDGGVSVSLAAPIEKDPDGAFRYKFDDSSRSTIVQLSKNMGKRSSLLRSALCDYNLPVKNRNPGHTDNVHPEAGRNGRLINHAGMELNVTSKLLHVRHSENMCEQVETWGITIEGWITKNPTYVHLLIESQYIPGEQYTVQKTTRDFLFEEDILLLPDDAFSKADNTNQKDQIHTLFRLQFDLQNVGLSLVLSLESNAARQFTAALYHFGLRHSVITSVNAKYPGLPSNLAGSVINFRELENQWHASKPWMIEAARMEDFAQSELIRQVQAITNQLADCGEQYRLASVQIADKIQEANIQSREWIDPKRDKITLRSPTDRPDRIQSQAVDANSLKPVYNQTWIINPMDLQFLTLDRTAWRLLEESKWLPYLDLIDEHLRKIRDDLDTKVIDHWAPFDRMLANLLANNWIAPARRALNATWSRMTNSPTGQSILFGLSDPLYYEEHSSRTTNGRVDSQQMKEGMALKLASFLGVPQPEHSRFTGARIWNSFSRLVPGLPTHFYYDIGRSTPVEVDRNYRTNRKSYYIDRRYMLSNEDWQYVSGGYLSNTYSTTHRQLRMQNKQLPFSRTSMRFESSNISYGFFLSLTQVRVLLLMLDGIIVLARCYQTYQFMQTVWFGRVTRVNINDLHGTQHFSYVTDGVSHLMRNKPKLTTHPEGAGANNFEFNRILHSPKYALDAEQPSDRPNSISGSLTVSKQDKSQFGAAFHNVNPDQQTTSSGLTIRSNEINTTIVEGGTSRLTACYCCLDAHYLLIIMGIGLLIIGLVLLWTTDRQIRPSWLMARTGGLSRIRALEECRLKTNVILKNLQPTYWNKAGIREARRRSIKDSERMEQFLLRFQHEKLQIQQLYLTELCTIDRELTKRQTASKLSHVEREAHSANTSFNVSTVQAIRLPSSSSCILFDSDMQLKKRVKNALKDNFFDTRSNYSQEAINMPFCFFTPVVPATLEEDRSTRILRLLASKETPVIKRINVSRGGLWNQTASSNSLEDEELLDPLYTSMTLGSLFSLLEACRRLILTSLTVIFAIGGLLACLHLGKLITQHITPIRIRKVSSV</sequence>
<protein>
    <submittedName>
        <fullName evidence="2">Uncharacterized protein</fullName>
    </submittedName>
</protein>
<evidence type="ECO:0000313" key="2">
    <source>
        <dbReference type="EMBL" id="KAF7262493.1"/>
    </source>
</evidence>
<evidence type="ECO:0000313" key="3">
    <source>
        <dbReference type="Proteomes" id="UP000822476"/>
    </source>
</evidence>
<comment type="caution">
    <text evidence="2">The sequence shown here is derived from an EMBL/GenBank/DDBJ whole genome shotgun (WGS) entry which is preliminary data.</text>
</comment>
<gene>
    <name evidence="2" type="ORF">EG68_00207</name>
</gene>
<keyword evidence="1" id="KW-0472">Membrane</keyword>
<dbReference type="OrthoDB" id="6247498at2759"/>